<gene>
    <name evidence="2" type="ORF">GCM10010389_38450</name>
</gene>
<feature type="region of interest" description="Disordered" evidence="1">
    <location>
        <begin position="1"/>
        <end position="28"/>
    </location>
</feature>
<evidence type="ECO:0000313" key="3">
    <source>
        <dbReference type="Proteomes" id="UP000623010"/>
    </source>
</evidence>
<dbReference type="RefSeq" id="WP_190058668.1">
    <property type="nucleotide sequence ID" value="NZ_BMWH01000015.1"/>
</dbReference>
<proteinExistence type="predicted"/>
<evidence type="ECO:0000256" key="1">
    <source>
        <dbReference type="SAM" id="MobiDB-lite"/>
    </source>
</evidence>
<keyword evidence="3" id="KW-1185">Reference proteome</keyword>
<reference evidence="2" key="2">
    <citation type="submission" date="2020-09" db="EMBL/GenBank/DDBJ databases">
        <authorList>
            <person name="Sun Q."/>
            <person name="Ohkuma M."/>
        </authorList>
    </citation>
    <scope>NUCLEOTIDE SEQUENCE</scope>
    <source>
        <strain evidence="2">JCM 5016</strain>
    </source>
</reference>
<sequence length="64" mass="6241">MSSSVTSGSSDSHNLPSPSSHQNTAPATTSAAYSFGSALALSQVTTMSVLTASALSESSATMGS</sequence>
<organism evidence="2 3">
    <name type="scientific">Streptomyces echinoruber</name>
    <dbReference type="NCBI Taxonomy" id="68898"/>
    <lineage>
        <taxon>Bacteria</taxon>
        <taxon>Bacillati</taxon>
        <taxon>Actinomycetota</taxon>
        <taxon>Actinomycetes</taxon>
        <taxon>Kitasatosporales</taxon>
        <taxon>Streptomycetaceae</taxon>
        <taxon>Streptomyces</taxon>
    </lineage>
</organism>
<comment type="caution">
    <text evidence="2">The sequence shown here is derived from an EMBL/GenBank/DDBJ whole genome shotgun (WGS) entry which is preliminary data.</text>
</comment>
<dbReference type="EMBL" id="BMWH01000015">
    <property type="protein sequence ID" value="GGZ95590.1"/>
    <property type="molecule type" value="Genomic_DNA"/>
</dbReference>
<accession>A0A918RE69</accession>
<reference evidence="2" key="1">
    <citation type="journal article" date="2014" name="Int. J. Syst. Evol. Microbiol.">
        <title>Complete genome sequence of Corynebacterium casei LMG S-19264T (=DSM 44701T), isolated from a smear-ripened cheese.</title>
        <authorList>
            <consortium name="US DOE Joint Genome Institute (JGI-PGF)"/>
            <person name="Walter F."/>
            <person name="Albersmeier A."/>
            <person name="Kalinowski J."/>
            <person name="Ruckert C."/>
        </authorList>
    </citation>
    <scope>NUCLEOTIDE SEQUENCE</scope>
    <source>
        <strain evidence="2">JCM 5016</strain>
    </source>
</reference>
<dbReference type="AlphaFoldDB" id="A0A918RE69"/>
<feature type="compositionally biased region" description="Low complexity" evidence="1">
    <location>
        <begin position="1"/>
        <end position="21"/>
    </location>
</feature>
<name>A0A918RE69_9ACTN</name>
<evidence type="ECO:0000313" key="2">
    <source>
        <dbReference type="EMBL" id="GGZ95590.1"/>
    </source>
</evidence>
<dbReference type="Proteomes" id="UP000623010">
    <property type="component" value="Unassembled WGS sequence"/>
</dbReference>
<protein>
    <submittedName>
        <fullName evidence="2">Uncharacterized protein</fullName>
    </submittedName>
</protein>